<dbReference type="PROSITE" id="PS51212">
    <property type="entry name" value="WSC"/>
    <property type="match status" value="1"/>
</dbReference>
<comment type="caution">
    <text evidence="10">The sequence shown here is derived from an EMBL/GenBank/DDBJ whole genome shotgun (WGS) entry which is preliminary data.</text>
</comment>
<feature type="chain" id="PRO_5046303198" description="WSC domain-containing protein" evidence="8">
    <location>
        <begin position="20"/>
        <end position="210"/>
    </location>
</feature>
<keyword evidence="11" id="KW-1185">Reference proteome</keyword>
<evidence type="ECO:0000256" key="5">
    <source>
        <dbReference type="ARBA" id="ARBA00023136"/>
    </source>
</evidence>
<keyword evidence="2" id="KW-0812">Transmembrane</keyword>
<organism evidence="10 11">
    <name type="scientific">Aspergillus cavernicola</name>
    <dbReference type="NCBI Taxonomy" id="176166"/>
    <lineage>
        <taxon>Eukaryota</taxon>
        <taxon>Fungi</taxon>
        <taxon>Dikarya</taxon>
        <taxon>Ascomycota</taxon>
        <taxon>Pezizomycotina</taxon>
        <taxon>Eurotiomycetes</taxon>
        <taxon>Eurotiomycetidae</taxon>
        <taxon>Eurotiales</taxon>
        <taxon>Aspergillaceae</taxon>
        <taxon>Aspergillus</taxon>
        <taxon>Aspergillus subgen. Nidulantes</taxon>
    </lineage>
</organism>
<evidence type="ECO:0000256" key="8">
    <source>
        <dbReference type="SAM" id="SignalP"/>
    </source>
</evidence>
<evidence type="ECO:0000256" key="7">
    <source>
        <dbReference type="SAM" id="MobiDB-lite"/>
    </source>
</evidence>
<feature type="region of interest" description="Disordered" evidence="7">
    <location>
        <begin position="117"/>
        <end position="210"/>
    </location>
</feature>
<comment type="subcellular location">
    <subcellularLocation>
        <location evidence="1">Membrane</location>
        <topology evidence="1">Single-pass membrane protein</topology>
    </subcellularLocation>
</comment>
<feature type="signal peptide" evidence="8">
    <location>
        <begin position="1"/>
        <end position="19"/>
    </location>
</feature>
<name>A0ABR4HS58_9EURO</name>
<dbReference type="Pfam" id="PF01822">
    <property type="entry name" value="WSC"/>
    <property type="match status" value="1"/>
</dbReference>
<gene>
    <name evidence="10" type="ORF">BDW59DRAFT_165921</name>
</gene>
<dbReference type="SMART" id="SM00321">
    <property type="entry name" value="WSC"/>
    <property type="match status" value="1"/>
</dbReference>
<evidence type="ECO:0000313" key="11">
    <source>
        <dbReference type="Proteomes" id="UP001610335"/>
    </source>
</evidence>
<dbReference type="InterPro" id="IPR002889">
    <property type="entry name" value="WSC_carb-bd"/>
</dbReference>
<dbReference type="EMBL" id="JBFXLS010000091">
    <property type="protein sequence ID" value="KAL2817513.1"/>
    <property type="molecule type" value="Genomic_DNA"/>
</dbReference>
<feature type="domain" description="WSC" evidence="9">
    <location>
        <begin position="22"/>
        <end position="110"/>
    </location>
</feature>
<dbReference type="Proteomes" id="UP001610335">
    <property type="component" value="Unassembled WGS sequence"/>
</dbReference>
<keyword evidence="3 8" id="KW-0732">Signal</keyword>
<dbReference type="PANTHER" id="PTHR24269:SF16">
    <property type="entry name" value="PROTEIN SLG1"/>
    <property type="match status" value="1"/>
</dbReference>
<reference evidence="10 11" key="1">
    <citation type="submission" date="2024-07" db="EMBL/GenBank/DDBJ databases">
        <title>Section-level genome sequencing and comparative genomics of Aspergillus sections Usti and Cavernicolus.</title>
        <authorList>
            <consortium name="Lawrence Berkeley National Laboratory"/>
            <person name="Nybo J.L."/>
            <person name="Vesth T.C."/>
            <person name="Theobald S."/>
            <person name="Frisvad J.C."/>
            <person name="Larsen T.O."/>
            <person name="Kjaerboelling I."/>
            <person name="Rothschild-Mancinelli K."/>
            <person name="Lyhne E.K."/>
            <person name="Kogle M.E."/>
            <person name="Barry K."/>
            <person name="Clum A."/>
            <person name="Na H."/>
            <person name="Ledsgaard L."/>
            <person name="Lin J."/>
            <person name="Lipzen A."/>
            <person name="Kuo A."/>
            <person name="Riley R."/>
            <person name="Mondo S."/>
            <person name="LaButti K."/>
            <person name="Haridas S."/>
            <person name="Pangalinan J."/>
            <person name="Salamov A.A."/>
            <person name="Simmons B.A."/>
            <person name="Magnuson J.K."/>
            <person name="Chen J."/>
            <person name="Drula E."/>
            <person name="Henrissat B."/>
            <person name="Wiebenga A."/>
            <person name="Lubbers R.J."/>
            <person name="Gomes A.C."/>
            <person name="Makela M.R."/>
            <person name="Stajich J."/>
            <person name="Grigoriev I.V."/>
            <person name="Mortensen U.H."/>
            <person name="De vries R.P."/>
            <person name="Baker S.E."/>
            <person name="Andersen M.R."/>
        </authorList>
    </citation>
    <scope>NUCLEOTIDE SEQUENCE [LARGE SCALE GENOMIC DNA]</scope>
    <source>
        <strain evidence="10 11">CBS 600.67</strain>
    </source>
</reference>
<evidence type="ECO:0000256" key="4">
    <source>
        <dbReference type="ARBA" id="ARBA00022989"/>
    </source>
</evidence>
<sequence>MKFRAALFPVLSFALPGFAAQISNSIGCFSSPGNFENQGSFTFQEVNHCVDQCDEADFKYAALQGDDCWCGKADPAQADLISDDECDEACSGWPRDICGGDDAWSVYGIGGVTPDTWSSTTSTGVSTTTSTSTSEIAVTSSSTSSSSSTTSTTTSTSSETSAAVVSEATSTSSTPSSDNASSTPSSTSISTSVEATPTENSASRRFKILF</sequence>
<evidence type="ECO:0000256" key="1">
    <source>
        <dbReference type="ARBA" id="ARBA00004167"/>
    </source>
</evidence>
<accession>A0ABR4HS58</accession>
<keyword evidence="4" id="KW-1133">Transmembrane helix</keyword>
<evidence type="ECO:0000259" key="9">
    <source>
        <dbReference type="PROSITE" id="PS51212"/>
    </source>
</evidence>
<dbReference type="PANTHER" id="PTHR24269">
    <property type="entry name" value="KREMEN PROTEIN"/>
    <property type="match status" value="1"/>
</dbReference>
<keyword evidence="6" id="KW-0325">Glycoprotein</keyword>
<evidence type="ECO:0000256" key="6">
    <source>
        <dbReference type="ARBA" id="ARBA00023180"/>
    </source>
</evidence>
<keyword evidence="5" id="KW-0472">Membrane</keyword>
<evidence type="ECO:0000256" key="3">
    <source>
        <dbReference type="ARBA" id="ARBA00022729"/>
    </source>
</evidence>
<evidence type="ECO:0000256" key="2">
    <source>
        <dbReference type="ARBA" id="ARBA00022692"/>
    </source>
</evidence>
<dbReference type="InterPro" id="IPR051836">
    <property type="entry name" value="Kremen_rcpt"/>
</dbReference>
<feature type="compositionally biased region" description="Low complexity" evidence="7">
    <location>
        <begin position="118"/>
        <end position="196"/>
    </location>
</feature>
<proteinExistence type="predicted"/>
<protein>
    <recommendedName>
        <fullName evidence="9">WSC domain-containing protein</fullName>
    </recommendedName>
</protein>
<evidence type="ECO:0000313" key="10">
    <source>
        <dbReference type="EMBL" id="KAL2817513.1"/>
    </source>
</evidence>